<feature type="domain" description="Amidase" evidence="1">
    <location>
        <begin position="138"/>
        <end position="502"/>
    </location>
</feature>
<dbReference type="EMBL" id="CM026423">
    <property type="protein sequence ID" value="KAG0581840.1"/>
    <property type="molecule type" value="Genomic_DNA"/>
</dbReference>
<dbReference type="Gene3D" id="3.90.1300.10">
    <property type="entry name" value="Amidase signature (AS) domain"/>
    <property type="match status" value="1"/>
</dbReference>
<dbReference type="SUPFAM" id="SSF75304">
    <property type="entry name" value="Amidase signature (AS) enzymes"/>
    <property type="match status" value="1"/>
</dbReference>
<dbReference type="PANTHER" id="PTHR46310:SF7">
    <property type="entry name" value="AMIDASE 1"/>
    <property type="match status" value="1"/>
</dbReference>
<dbReference type="PANTHER" id="PTHR46310">
    <property type="entry name" value="AMIDASE 1"/>
    <property type="match status" value="1"/>
</dbReference>
<dbReference type="Pfam" id="PF01425">
    <property type="entry name" value="Amidase"/>
    <property type="match status" value="1"/>
</dbReference>
<dbReference type="InterPro" id="IPR023631">
    <property type="entry name" value="Amidase_dom"/>
</dbReference>
<evidence type="ECO:0000313" key="2">
    <source>
        <dbReference type="EMBL" id="KAG0581840.1"/>
    </source>
</evidence>
<organism evidence="2 3">
    <name type="scientific">Ceratodon purpureus</name>
    <name type="common">Fire moss</name>
    <name type="synonym">Dicranum purpureum</name>
    <dbReference type="NCBI Taxonomy" id="3225"/>
    <lineage>
        <taxon>Eukaryota</taxon>
        <taxon>Viridiplantae</taxon>
        <taxon>Streptophyta</taxon>
        <taxon>Embryophyta</taxon>
        <taxon>Bryophyta</taxon>
        <taxon>Bryophytina</taxon>
        <taxon>Bryopsida</taxon>
        <taxon>Dicranidae</taxon>
        <taxon>Pseudoditrichales</taxon>
        <taxon>Ditrichaceae</taxon>
        <taxon>Ceratodon</taxon>
    </lineage>
</organism>
<evidence type="ECO:0000259" key="1">
    <source>
        <dbReference type="Pfam" id="PF01425"/>
    </source>
</evidence>
<dbReference type="AlphaFoldDB" id="A0A8T0IDN6"/>
<name>A0A8T0IDN6_CERPU</name>
<dbReference type="InterPro" id="IPR036928">
    <property type="entry name" value="AS_sf"/>
</dbReference>
<evidence type="ECO:0000313" key="3">
    <source>
        <dbReference type="Proteomes" id="UP000822688"/>
    </source>
</evidence>
<comment type="caution">
    <text evidence="2">The sequence shown here is derived from an EMBL/GenBank/DDBJ whole genome shotgun (WGS) entry which is preliminary data.</text>
</comment>
<keyword evidence="3" id="KW-1185">Reference proteome</keyword>
<sequence>MDDETVRSVTEAVENAVKYCTAAVEQAVTKVTSGFESSAGAIEGDAQNISSRVQSILESANEDVEGGLKSTIVASCKRVPSGGWFLLSLGMAGMLIARGEKKRCGKSPHPSICHCIQLQPPAFYFDQPLKNRRFCAQDIFDVEAAITSFGSPHWEKTHEAATKTAFVLDTLKKRGATCIAKTVMDELGFSLVGRNRWFETPKNPFAIYRICGGSSSGAAVSVANEIAEFAIGIDTVGDIRVPAACCGVLGFRASHGAISMAGIIPVASSCDALGWFARNADLLLLVGRQLCTPHSEADGSGPKRFYMARDVFKLSCLPHSGTADIMSRSVERTIGRLSLHDIELLDHFKFNMPAIQTFKKELDRMNIESSQYTTLDVLRESMLLFHRHEFKTNHGEWVAKVKPQLTCTVEARVERAVFTPSSAALRSIAGKVREELRTVMDTLLKDDALLVVPVLPCLPPKLDAPIDELEIFEYQTHALMSIATISGCCQVVIPVGSYGCPIVEEDSRNIPSEGAAQMWSVRPVPATEYVLTARPFYL</sequence>
<protein>
    <recommendedName>
        <fullName evidence="1">Amidase domain-containing protein</fullName>
    </recommendedName>
</protein>
<proteinExistence type="predicted"/>
<gene>
    <name evidence="2" type="ORF">KC19_3G014000</name>
</gene>
<reference evidence="2" key="1">
    <citation type="submission" date="2020-06" db="EMBL/GenBank/DDBJ databases">
        <title>WGS assembly of Ceratodon purpureus strain R40.</title>
        <authorList>
            <person name="Carey S.B."/>
            <person name="Jenkins J."/>
            <person name="Shu S."/>
            <person name="Lovell J.T."/>
            <person name="Sreedasyam A."/>
            <person name="Maumus F."/>
            <person name="Tiley G.P."/>
            <person name="Fernandez-Pozo N."/>
            <person name="Barry K."/>
            <person name="Chen C."/>
            <person name="Wang M."/>
            <person name="Lipzen A."/>
            <person name="Daum C."/>
            <person name="Saski C.A."/>
            <person name="Payton A.C."/>
            <person name="Mcbreen J.C."/>
            <person name="Conrad R.E."/>
            <person name="Kollar L.M."/>
            <person name="Olsson S."/>
            <person name="Huttunen S."/>
            <person name="Landis J.B."/>
            <person name="Wickett N.J."/>
            <person name="Johnson M.G."/>
            <person name="Rensing S.A."/>
            <person name="Grimwood J."/>
            <person name="Schmutz J."/>
            <person name="Mcdaniel S.F."/>
        </authorList>
    </citation>
    <scope>NUCLEOTIDE SEQUENCE</scope>
    <source>
        <strain evidence="2">R40</strain>
    </source>
</reference>
<accession>A0A8T0IDN6</accession>
<dbReference type="Proteomes" id="UP000822688">
    <property type="component" value="Chromosome 3"/>
</dbReference>